<dbReference type="PROSITE" id="PS50819">
    <property type="entry name" value="INTEIN_ENDONUCLEASE"/>
    <property type="match status" value="1"/>
</dbReference>
<protein>
    <recommendedName>
        <fullName evidence="2">DNA-directed RNA polymerase</fullName>
        <ecNumber evidence="2">2.7.7.6</ecNumber>
    </recommendedName>
</protein>
<dbReference type="InterPro" id="IPR007646">
    <property type="entry name" value="RNA_pol_Rpb2_4"/>
</dbReference>
<evidence type="ECO:0000256" key="6">
    <source>
        <dbReference type="ARBA" id="ARBA00022723"/>
    </source>
</evidence>
<feature type="domain" description="DOD-type homing endonuclease" evidence="9">
    <location>
        <begin position="691"/>
        <end position="835"/>
    </location>
</feature>
<dbReference type="Pfam" id="PF05204">
    <property type="entry name" value="Hom_end"/>
    <property type="match status" value="1"/>
</dbReference>
<dbReference type="Gene3D" id="3.90.1070.20">
    <property type="match status" value="1"/>
</dbReference>
<dbReference type="InterPro" id="IPR027434">
    <property type="entry name" value="Homing_endonucl"/>
</dbReference>
<keyword evidence="3" id="KW-0240">DNA-directed RNA polymerase</keyword>
<evidence type="ECO:0000256" key="4">
    <source>
        <dbReference type="ARBA" id="ARBA00022679"/>
    </source>
</evidence>
<dbReference type="SUPFAM" id="SSF64484">
    <property type="entry name" value="beta and beta-prime subunits of DNA dependent RNA-polymerase"/>
    <property type="match status" value="2"/>
</dbReference>
<dbReference type="InterPro" id="IPR007121">
    <property type="entry name" value="RNA_pol_bsu_CS"/>
</dbReference>
<dbReference type="InterPro" id="IPR004042">
    <property type="entry name" value="Intein_endonuc_central"/>
</dbReference>
<dbReference type="Gene3D" id="3.90.1110.10">
    <property type="entry name" value="RNA polymerase Rpb2, domain 2"/>
    <property type="match status" value="1"/>
</dbReference>
<comment type="similarity">
    <text evidence="1">Belongs to the RNA polymerase beta chain family.</text>
</comment>
<evidence type="ECO:0000256" key="1">
    <source>
        <dbReference type="ARBA" id="ARBA00006835"/>
    </source>
</evidence>
<keyword evidence="6" id="KW-0479">Metal-binding</keyword>
<dbReference type="SUPFAM" id="SSF51294">
    <property type="entry name" value="Hedgehog/intein (Hint) domain"/>
    <property type="match status" value="1"/>
</dbReference>
<dbReference type="Pfam" id="PF04567">
    <property type="entry name" value="RNA_pol_Rpb2_5"/>
    <property type="match status" value="1"/>
</dbReference>
<dbReference type="InterPro" id="IPR007647">
    <property type="entry name" value="RNA_pol_Rpb2_5"/>
</dbReference>
<dbReference type="Pfam" id="PF04560">
    <property type="entry name" value="RNA_pol_Rpb2_7"/>
    <property type="match status" value="1"/>
</dbReference>
<dbReference type="Pfam" id="PF04565">
    <property type="entry name" value="RNA_pol_Rpb2_3"/>
    <property type="match status" value="2"/>
</dbReference>
<dbReference type="InterPro" id="IPR007869">
    <property type="entry name" value="Homing_endonuc_PI-Sce"/>
</dbReference>
<dbReference type="Gene3D" id="3.90.1100.10">
    <property type="match status" value="1"/>
</dbReference>
<dbReference type="EMBL" id="MN740944">
    <property type="protein sequence ID" value="QHU19130.1"/>
    <property type="molecule type" value="Genomic_DNA"/>
</dbReference>
<dbReference type="Pfam" id="PF04566">
    <property type="entry name" value="RNA_pol_Rpb2_4"/>
    <property type="match status" value="1"/>
</dbReference>
<dbReference type="InterPro" id="IPR036844">
    <property type="entry name" value="Hint_dom_sf"/>
</dbReference>
<dbReference type="InterPro" id="IPR007868">
    <property type="entry name" value="Hom_end_hint"/>
</dbReference>
<dbReference type="InterPro" id="IPR014724">
    <property type="entry name" value="RNA_pol_RPB2_OB-fold"/>
</dbReference>
<dbReference type="InterPro" id="IPR007644">
    <property type="entry name" value="RNA_pol_bsu_protrusion"/>
</dbReference>
<evidence type="ECO:0000256" key="8">
    <source>
        <dbReference type="ARBA" id="ARBA00023163"/>
    </source>
</evidence>
<dbReference type="GO" id="GO:0006351">
    <property type="term" value="P:DNA-templated transcription"/>
    <property type="evidence" value="ECO:0007669"/>
    <property type="project" value="InterPro"/>
</dbReference>
<proteinExistence type="inferred from homology"/>
<keyword evidence="4" id="KW-0808">Transferase</keyword>
<evidence type="ECO:0000313" key="10">
    <source>
        <dbReference type="EMBL" id="QHU19130.1"/>
    </source>
</evidence>
<evidence type="ECO:0000256" key="7">
    <source>
        <dbReference type="ARBA" id="ARBA00022833"/>
    </source>
</evidence>
<evidence type="ECO:0000256" key="5">
    <source>
        <dbReference type="ARBA" id="ARBA00022695"/>
    </source>
</evidence>
<evidence type="ECO:0000256" key="3">
    <source>
        <dbReference type="ARBA" id="ARBA00022478"/>
    </source>
</evidence>
<dbReference type="PROSITE" id="PS01166">
    <property type="entry name" value="RNA_POL_BETA"/>
    <property type="match status" value="1"/>
</dbReference>
<organism evidence="10">
    <name type="scientific">viral metagenome</name>
    <dbReference type="NCBI Taxonomy" id="1070528"/>
    <lineage>
        <taxon>unclassified sequences</taxon>
        <taxon>metagenomes</taxon>
        <taxon>organismal metagenomes</taxon>
    </lineage>
</organism>
<dbReference type="GO" id="GO:0003677">
    <property type="term" value="F:DNA binding"/>
    <property type="evidence" value="ECO:0007669"/>
    <property type="project" value="InterPro"/>
</dbReference>
<keyword evidence="7" id="KW-0862">Zinc</keyword>
<reference evidence="10" key="1">
    <citation type="journal article" date="2020" name="Nature">
        <title>Giant virus diversity and host interactions through global metagenomics.</title>
        <authorList>
            <person name="Schulz F."/>
            <person name="Roux S."/>
            <person name="Paez-Espino D."/>
            <person name="Jungbluth S."/>
            <person name="Walsh D.A."/>
            <person name="Denef V.J."/>
            <person name="McMahon K.D."/>
            <person name="Konstantinidis K.T."/>
            <person name="Eloe-Fadrosh E.A."/>
            <person name="Kyrpides N.C."/>
            <person name="Woyke T."/>
        </authorList>
    </citation>
    <scope>NUCLEOTIDE SEQUENCE</scope>
    <source>
        <strain evidence="10">GVMAG-S-3300013014-104</strain>
    </source>
</reference>
<dbReference type="GO" id="GO:0004519">
    <property type="term" value="F:endonuclease activity"/>
    <property type="evidence" value="ECO:0007669"/>
    <property type="project" value="InterPro"/>
</dbReference>
<dbReference type="GO" id="GO:0030908">
    <property type="term" value="P:protein splicing"/>
    <property type="evidence" value="ECO:0007669"/>
    <property type="project" value="InterPro"/>
</dbReference>
<dbReference type="InterPro" id="IPR007645">
    <property type="entry name" value="RNA_pol_Rpb2_3"/>
</dbReference>
<dbReference type="Pfam" id="PF04563">
    <property type="entry name" value="RNA_pol_Rpb2_1"/>
    <property type="match status" value="1"/>
</dbReference>
<dbReference type="InterPro" id="IPR007642">
    <property type="entry name" value="RNA_pol_Rpb2_2"/>
</dbReference>
<dbReference type="InterPro" id="IPR037033">
    <property type="entry name" value="DNA-dir_RNAP_su2_hyb_sf"/>
</dbReference>
<dbReference type="CDD" id="cd00653">
    <property type="entry name" value="RNA_pol_B_RPB2"/>
    <property type="match status" value="1"/>
</dbReference>
<dbReference type="InterPro" id="IPR037034">
    <property type="entry name" value="RNA_pol_Rpb2_2_sf"/>
</dbReference>
<dbReference type="Gene3D" id="3.90.1800.10">
    <property type="entry name" value="RNA polymerase alpha subunit dimerisation domain"/>
    <property type="match status" value="1"/>
</dbReference>
<name>A0A6C0KQY1_9ZZZZ</name>
<accession>A0A6C0KQY1</accession>
<evidence type="ECO:0000256" key="2">
    <source>
        <dbReference type="ARBA" id="ARBA00012418"/>
    </source>
</evidence>
<evidence type="ECO:0000259" key="9">
    <source>
        <dbReference type="PROSITE" id="PS50819"/>
    </source>
</evidence>
<dbReference type="Pfam" id="PF05203">
    <property type="entry name" value="Hom_end_hint"/>
    <property type="match status" value="1"/>
</dbReference>
<dbReference type="GO" id="GO:0032549">
    <property type="term" value="F:ribonucleoside binding"/>
    <property type="evidence" value="ECO:0007669"/>
    <property type="project" value="InterPro"/>
</dbReference>
<dbReference type="Pfam" id="PF04561">
    <property type="entry name" value="RNA_pol_Rpb2_2"/>
    <property type="match status" value="1"/>
</dbReference>
<dbReference type="SUPFAM" id="SSF55608">
    <property type="entry name" value="Homing endonucleases"/>
    <property type="match status" value="1"/>
</dbReference>
<dbReference type="GO" id="GO:0000428">
    <property type="term" value="C:DNA-directed RNA polymerase complex"/>
    <property type="evidence" value="ECO:0007669"/>
    <property type="project" value="UniProtKB-KW"/>
</dbReference>
<dbReference type="Gene3D" id="2.40.50.150">
    <property type="match status" value="1"/>
</dbReference>
<keyword evidence="5" id="KW-0548">Nucleotidyltransferase</keyword>
<dbReference type="EC" id="2.7.7.6" evidence="2"/>
<dbReference type="Gene3D" id="2.40.270.10">
    <property type="entry name" value="DNA-directed RNA polymerase, subunit 2, domain 6"/>
    <property type="match status" value="1"/>
</dbReference>
<dbReference type="InterPro" id="IPR015712">
    <property type="entry name" value="DNA-dir_RNA_pol_su2"/>
</dbReference>
<dbReference type="PANTHER" id="PTHR20856">
    <property type="entry name" value="DNA-DIRECTED RNA POLYMERASE I SUBUNIT 2"/>
    <property type="match status" value="1"/>
</dbReference>
<sequence>MEKTAVFDIENNPYIEEPWTIIESYFGDQHLEKLVRHQLESYNNFVGYQIIKTIEMFNPVNIKSENDYDAKSGKYCLEMFITFDNFHIYRPQIHENNGAIKLMFPQEARLRNFTYASSMTVDINIKYVIRDGENLENVKTLNKTLSKIHIGKLPIMLKSNICVLSQYKYVDTHHTGECKYDAGGYFIINGSEKTVLGQERAAENKVYCFNISKNDTKYSWKAEIKSVPDFKCISPKQINMMISSKNNGFGYPLLLQIPRIKQPIPLFIVFRALGVESDKEICEYILLNISLDKNKRMLENLQASIIEANKYITYEDAIRYIINFASFTPINMDKETGALKKHQFTLEVLQNDLFPHCQTVKQKIYLLGYMANKLMQASFEWIQADDRDSYINKRVDLTGTSLNNLFRNYFNKLVKDMEKQIVKEINNGSWRSKEDYLNIVNLTNIYKIIKSTTIENGFKRALATGDFGIKHTNSNKVGVAQVLNRLTYVASLSHLRRVSTPTDKSGKLVPPRKLHNTSWGFLCVAECFDPKTPILMWDGTIKLAEDIKINDILIDDLGNSTTVRSTCGGFKNMYDIIPDKDNFMKHRVTDNHILTLKIRSHKVIRNSTQLDRNYTHIVEYLNREKIIFERKCFKSLEQAEKFVNSFEDDNTIDITIEKYLTLKQRTKDKLVLFKTEGINWSKKDVEMDPYLLGMWLGDGLSDGTGFALNYKTDFETLAYWEKWAEENGAIILKGSRYKFSVVSKKNKEASNQGLCNRVEEAPLKKYLRKYNLLKNKHIPNEYLTNDRETRLKVLAGLIDTDGSVRAEGREIRISQGPANYRIIEDAYTLAMSLGFSCGVKEGRSQWTDEKSKEKKFSTYKELSITGHKISEIPTLLHRKKLASKENETQILRSKSFMCSKFKLVETGIGPYVGWQLHDKRGRFILKDGLAVHNTPEGASVGIVKNMSYMTNITIHSNSNSLYEYIEPYITSLEILKPSELHNKVKVFINGSWIGISDDAYNLYVSLKEKKYKGIINIYTSIIFDYKLQEIRICNDSGRVTRPLLRVKNNNILLSNKIISDLKNQNMSWDDLLTNCKNDESVIEYIDAEEQNYSMIATKPKDIIDKSHDTIYKFTHCEIHPSTIFGVVASCIPFPDHNQSPRNTYQSAQQKQAMGVYATNYNERMDKTSYVMTYPTRPLVDTRIMNMIKINEIPSGCNINVAIMTHTGYNQEDSVLINKGSIDRGLFQITIYHTEKDEDKQKINGDEEIRCKPDPSKTKGMKFGNYNKVNSKGIVNENTLIENRDIIIAKVTPIKENRNDHTKVIKYEDGSKQYRTVEETYIDKNYIDRNGDGYSFAKVRLRSLRKPVIGDKFSSRHGQKGTVGNIIPEEDMPFTKDGVRPDIIINPHAIPSRMTIGQLKETLLGKVLVELGLFGDGTSFGNIDINTLSEKLLELGYEGYGNELLYNGLNGEQLECSVFMGPVFYQRLKHMVNDKQHSRSIGPMVNLTRQPAEGRSRDGGLRFGEMEKDAMVSHGASKFTRGRMYDASDKYSVFVCKKCGLIAPYNDKLHIHCCKTCDNRVDFSYVEIPYSCKLLFQELTTMNVVPRIMTEH</sequence>
<dbReference type="GO" id="GO:0046872">
    <property type="term" value="F:metal ion binding"/>
    <property type="evidence" value="ECO:0007669"/>
    <property type="project" value="UniProtKB-KW"/>
</dbReference>
<dbReference type="GO" id="GO:0003899">
    <property type="term" value="F:DNA-directed RNA polymerase activity"/>
    <property type="evidence" value="ECO:0007669"/>
    <property type="project" value="UniProtKB-EC"/>
</dbReference>
<dbReference type="InterPro" id="IPR007641">
    <property type="entry name" value="RNA_pol_Rpb2_7"/>
</dbReference>
<keyword evidence="8" id="KW-0804">Transcription</keyword>
<dbReference type="Gene3D" id="3.10.28.10">
    <property type="entry name" value="Homing endonucleases"/>
    <property type="match status" value="1"/>
</dbReference>
<dbReference type="Pfam" id="PF00562">
    <property type="entry name" value="RNA_pol_Rpb2_6"/>
    <property type="match status" value="1"/>
</dbReference>
<dbReference type="InterPro" id="IPR007120">
    <property type="entry name" value="DNA-dir_RNAP_su2_dom"/>
</dbReference>